<dbReference type="Proteomes" id="UP001431429">
    <property type="component" value="Unassembled WGS sequence"/>
</dbReference>
<accession>A0ABT0V0E2</accession>
<protein>
    <submittedName>
        <fullName evidence="2">Uncharacterized protein</fullName>
    </submittedName>
</protein>
<dbReference type="EMBL" id="JAMQAW010000105">
    <property type="protein sequence ID" value="MCM2394312.1"/>
    <property type="molecule type" value="Genomic_DNA"/>
</dbReference>
<evidence type="ECO:0000313" key="2">
    <source>
        <dbReference type="EMBL" id="MCM2394312.1"/>
    </source>
</evidence>
<evidence type="ECO:0000256" key="1">
    <source>
        <dbReference type="SAM" id="MobiDB-lite"/>
    </source>
</evidence>
<feature type="compositionally biased region" description="Basic and acidic residues" evidence="1">
    <location>
        <begin position="72"/>
        <end position="85"/>
    </location>
</feature>
<comment type="caution">
    <text evidence="2">The sequence shown here is derived from an EMBL/GenBank/DDBJ whole genome shotgun (WGS) entry which is preliminary data.</text>
</comment>
<proteinExistence type="predicted"/>
<feature type="region of interest" description="Disordered" evidence="1">
    <location>
        <begin position="1"/>
        <end position="85"/>
    </location>
</feature>
<sequence>MSNDQPEITDLGAFGDQALRADTQQQQQQQQQQAKQRSVNRSLDPETSLPQEEVVETLTTEVRQVNTLAPSEGRRYTDKPPRSAK</sequence>
<keyword evidence="3" id="KW-1185">Reference proteome</keyword>
<reference evidence="2" key="1">
    <citation type="submission" date="2022-06" db="EMBL/GenBank/DDBJ databases">
        <title>Genome public.</title>
        <authorList>
            <person name="Sun Q."/>
        </authorList>
    </citation>
    <scope>NUCLEOTIDE SEQUENCE</scope>
    <source>
        <strain evidence="2">CWNU-1</strain>
    </source>
</reference>
<dbReference type="RefSeq" id="WP_250924592.1">
    <property type="nucleotide sequence ID" value="NZ_JAMQAW010000105.1"/>
</dbReference>
<gene>
    <name evidence="2" type="ORF">NBG84_39620</name>
</gene>
<evidence type="ECO:0000313" key="3">
    <source>
        <dbReference type="Proteomes" id="UP001431429"/>
    </source>
</evidence>
<name>A0ABT0V0E2_9ACTN</name>
<feature type="compositionally biased region" description="Low complexity" evidence="1">
    <location>
        <begin position="24"/>
        <end position="33"/>
    </location>
</feature>
<organism evidence="2 3">
    <name type="scientific">Streptomyces albipurpureus</name>
    <dbReference type="NCBI Taxonomy" id="2897419"/>
    <lineage>
        <taxon>Bacteria</taxon>
        <taxon>Bacillati</taxon>
        <taxon>Actinomycetota</taxon>
        <taxon>Actinomycetes</taxon>
        <taxon>Kitasatosporales</taxon>
        <taxon>Streptomycetaceae</taxon>
        <taxon>Streptomyces</taxon>
    </lineage>
</organism>